<dbReference type="InterPro" id="IPR050570">
    <property type="entry name" value="Cell_wall_metabolism_enzyme"/>
</dbReference>
<dbReference type="Pfam" id="PF01551">
    <property type="entry name" value="Peptidase_M23"/>
    <property type="match status" value="1"/>
</dbReference>
<dbReference type="Proteomes" id="UP000181956">
    <property type="component" value="Chromosome I"/>
</dbReference>
<feature type="domain" description="M23ase beta-sheet core" evidence="2">
    <location>
        <begin position="213"/>
        <end position="309"/>
    </location>
</feature>
<dbReference type="InterPro" id="IPR011055">
    <property type="entry name" value="Dup_hybrid_motif"/>
</dbReference>
<name>A0A1H1P091_9MICO</name>
<evidence type="ECO:0000256" key="1">
    <source>
        <dbReference type="ARBA" id="ARBA00022729"/>
    </source>
</evidence>
<dbReference type="CDD" id="cd12797">
    <property type="entry name" value="M23_peptidase"/>
    <property type="match status" value="1"/>
</dbReference>
<sequence length="321" mass="32308">MSRASLVLAKSKSELTRAQARYNFVQSEYDAALLAATALADAATTAEAVADTSTRLLVQAMRPTGSPRQGVSPLDVLFGDSSEEALLGELSTVERLNSQSVDPEVLAARADRDHDRAVAARAHADQAFTAAGQLPLDEARTELEAAEAAVTAATAAVAALRVAGAAATQVAALPPAPLDDGRLIDAAWTAPGSGPITDTFGPRPERPAGAGPFHYAVDIGTGCNAWIVAASAGTVSAAGAFSGLGNRIVIDHGNGVTTSYAHLVDGGIAVVVGQAVAAGEAIGLSGSTGVSTGCHLHFEVAIDGVRTDPIPFLAARGVTVG</sequence>
<keyword evidence="4" id="KW-1185">Reference proteome</keyword>
<evidence type="ECO:0000313" key="4">
    <source>
        <dbReference type="Proteomes" id="UP000181956"/>
    </source>
</evidence>
<dbReference type="PANTHER" id="PTHR21666:SF289">
    <property type="entry name" value="L-ALA--D-GLU ENDOPEPTIDASE"/>
    <property type="match status" value="1"/>
</dbReference>
<keyword evidence="1" id="KW-0732">Signal</keyword>
<gene>
    <name evidence="3" type="ORF">SAMN04489834_0755</name>
</gene>
<dbReference type="Gene3D" id="2.70.70.10">
    <property type="entry name" value="Glucose Permease (Domain IIA)"/>
    <property type="match status" value="1"/>
</dbReference>
<keyword evidence="3" id="KW-0378">Hydrolase</keyword>
<dbReference type="STRING" id="412690.SAMN04489834_0755"/>
<organism evidence="3 4">
    <name type="scientific">Microterricola viridarii</name>
    <dbReference type="NCBI Taxonomy" id="412690"/>
    <lineage>
        <taxon>Bacteria</taxon>
        <taxon>Bacillati</taxon>
        <taxon>Actinomycetota</taxon>
        <taxon>Actinomycetes</taxon>
        <taxon>Micrococcales</taxon>
        <taxon>Microbacteriaceae</taxon>
        <taxon>Microterricola</taxon>
    </lineage>
</organism>
<protein>
    <submittedName>
        <fullName evidence="3">Murein DD-endopeptidase MepM and murein hydrolase activator NlpD, contain LysM domain</fullName>
    </submittedName>
</protein>
<evidence type="ECO:0000259" key="2">
    <source>
        <dbReference type="Pfam" id="PF01551"/>
    </source>
</evidence>
<dbReference type="PANTHER" id="PTHR21666">
    <property type="entry name" value="PEPTIDASE-RELATED"/>
    <property type="match status" value="1"/>
</dbReference>
<proteinExistence type="predicted"/>
<dbReference type="InterPro" id="IPR016047">
    <property type="entry name" value="M23ase_b-sheet_dom"/>
</dbReference>
<accession>A0A1H1P091</accession>
<reference evidence="4" key="1">
    <citation type="submission" date="2016-10" db="EMBL/GenBank/DDBJ databases">
        <authorList>
            <person name="Varghese N."/>
            <person name="Submissions S."/>
        </authorList>
    </citation>
    <scope>NUCLEOTIDE SEQUENCE [LARGE SCALE GENOMIC DNA]</scope>
    <source>
        <strain evidence="4">DSM 21772</strain>
    </source>
</reference>
<dbReference type="EMBL" id="LT629742">
    <property type="protein sequence ID" value="SDS04445.1"/>
    <property type="molecule type" value="Genomic_DNA"/>
</dbReference>
<evidence type="ECO:0000313" key="3">
    <source>
        <dbReference type="EMBL" id="SDS04445.1"/>
    </source>
</evidence>
<dbReference type="AlphaFoldDB" id="A0A1H1P091"/>
<dbReference type="GO" id="GO:0004222">
    <property type="term" value="F:metalloendopeptidase activity"/>
    <property type="evidence" value="ECO:0007669"/>
    <property type="project" value="TreeGrafter"/>
</dbReference>
<dbReference type="SUPFAM" id="SSF51261">
    <property type="entry name" value="Duplicated hybrid motif"/>
    <property type="match status" value="1"/>
</dbReference>